<evidence type="ECO:0000256" key="4">
    <source>
        <dbReference type="ARBA" id="ARBA00023002"/>
    </source>
</evidence>
<dbReference type="GO" id="GO:0006643">
    <property type="term" value="P:membrane lipid metabolic process"/>
    <property type="evidence" value="ECO:0007669"/>
    <property type="project" value="TreeGrafter"/>
</dbReference>
<keyword evidence="6" id="KW-0472">Membrane</keyword>
<sequence length="471" mass="52534">MSPSAVTLPSSMSLIPLSGVTLVSLIPLSGVTLASLIPLAGVTLASLIPLSGVTLASLIPLSGVTLASLIPLSGVSLPSLIPNWKPVRSNRASDGRDSVNDARDGVSSQEEDLQFSVVSVSIMVSSAFEENCSAIDNHTTMQLPWETGEELSATQVLKSVEWLFYLVLKGIGWLFYIVDPRETTFQHPEDVPFYTLQSIPALGLLIVLENVVRWLQGKTWLRTNDGVTSLSLGILYLSYKFMLHGGQIALYVWAYENFRLFDLNWTSVWTWLWAAILVDFMYYWYHRGLHEINFFWAVHQAHHSGEDFNLCTAFRITGTQEFFNMLFHLPVVILGVPPAHWFVHRQFNLLFQFYIHTEVIKGLGPLEYILNTPSHHRVHHGQCSSDQGCGLIKGLGPLEYILNTPSHHRVPHGQCSSDQGCGPIKGLGPLEYILNTPSHHRVHHGQCSSDQGCGLVEFFGQVRVRERVRGL</sequence>
<name>A0A7R8ZLV7_9CRUS</name>
<keyword evidence="4" id="KW-0560">Oxidoreductase</keyword>
<evidence type="ECO:0000259" key="7">
    <source>
        <dbReference type="Pfam" id="PF04116"/>
    </source>
</evidence>
<evidence type="ECO:0000256" key="5">
    <source>
        <dbReference type="ARBA" id="ARBA00023098"/>
    </source>
</evidence>
<keyword evidence="2" id="KW-0812">Transmembrane</keyword>
<dbReference type="GO" id="GO:0005506">
    <property type="term" value="F:iron ion binding"/>
    <property type="evidence" value="ECO:0007669"/>
    <property type="project" value="InterPro"/>
</dbReference>
<reference evidence="8" key="1">
    <citation type="submission" date="2020-11" db="EMBL/GenBank/DDBJ databases">
        <authorList>
            <person name="Tran Van P."/>
        </authorList>
    </citation>
    <scope>NUCLEOTIDE SEQUENCE</scope>
</reference>
<dbReference type="GO" id="GO:0008610">
    <property type="term" value="P:lipid biosynthetic process"/>
    <property type="evidence" value="ECO:0007669"/>
    <property type="project" value="InterPro"/>
</dbReference>
<evidence type="ECO:0000256" key="2">
    <source>
        <dbReference type="ARBA" id="ARBA00022692"/>
    </source>
</evidence>
<evidence type="ECO:0000313" key="8">
    <source>
        <dbReference type="EMBL" id="CAD7229410.1"/>
    </source>
</evidence>
<dbReference type="GO" id="GO:0016020">
    <property type="term" value="C:membrane"/>
    <property type="evidence" value="ECO:0007669"/>
    <property type="project" value="GOC"/>
</dbReference>
<keyword evidence="3" id="KW-1133">Transmembrane helix</keyword>
<evidence type="ECO:0000256" key="1">
    <source>
        <dbReference type="ARBA" id="ARBA00004127"/>
    </source>
</evidence>
<organism evidence="8">
    <name type="scientific">Cyprideis torosa</name>
    <dbReference type="NCBI Taxonomy" id="163714"/>
    <lineage>
        <taxon>Eukaryota</taxon>
        <taxon>Metazoa</taxon>
        <taxon>Ecdysozoa</taxon>
        <taxon>Arthropoda</taxon>
        <taxon>Crustacea</taxon>
        <taxon>Oligostraca</taxon>
        <taxon>Ostracoda</taxon>
        <taxon>Podocopa</taxon>
        <taxon>Podocopida</taxon>
        <taxon>Cytherocopina</taxon>
        <taxon>Cytheroidea</taxon>
        <taxon>Cytherideidae</taxon>
        <taxon>Cyprideis</taxon>
    </lineage>
</organism>
<dbReference type="InterPro" id="IPR051689">
    <property type="entry name" value="Sterol_desaturase/TMEM195"/>
</dbReference>
<dbReference type="EMBL" id="OB662048">
    <property type="protein sequence ID" value="CAD7229410.1"/>
    <property type="molecule type" value="Genomic_DNA"/>
</dbReference>
<comment type="subcellular location">
    <subcellularLocation>
        <location evidence="1">Endomembrane system</location>
        <topology evidence="1">Multi-pass membrane protein</topology>
    </subcellularLocation>
</comment>
<dbReference type="GO" id="GO:0005783">
    <property type="term" value="C:endoplasmic reticulum"/>
    <property type="evidence" value="ECO:0007669"/>
    <property type="project" value="TreeGrafter"/>
</dbReference>
<dbReference type="OrthoDB" id="6354873at2759"/>
<dbReference type="InterPro" id="IPR006694">
    <property type="entry name" value="Fatty_acid_hydroxylase"/>
</dbReference>
<dbReference type="GO" id="GO:0050479">
    <property type="term" value="F:glyceryl-ether monooxygenase activity"/>
    <property type="evidence" value="ECO:0007669"/>
    <property type="project" value="TreeGrafter"/>
</dbReference>
<gene>
    <name evidence="8" type="ORF">CTOB1V02_LOCUS7281</name>
</gene>
<evidence type="ECO:0000256" key="6">
    <source>
        <dbReference type="ARBA" id="ARBA00023136"/>
    </source>
</evidence>
<keyword evidence="5" id="KW-0443">Lipid metabolism</keyword>
<evidence type="ECO:0000256" key="3">
    <source>
        <dbReference type="ARBA" id="ARBA00022989"/>
    </source>
</evidence>
<dbReference type="Pfam" id="PF04116">
    <property type="entry name" value="FA_hydroxylase"/>
    <property type="match status" value="1"/>
</dbReference>
<protein>
    <recommendedName>
        <fullName evidence="7">Fatty acid hydroxylase domain-containing protein</fullName>
    </recommendedName>
</protein>
<dbReference type="AlphaFoldDB" id="A0A7R8ZLV7"/>
<proteinExistence type="predicted"/>
<dbReference type="PANTHER" id="PTHR21624:SF1">
    <property type="entry name" value="ALKYLGLYCEROL MONOOXYGENASE"/>
    <property type="match status" value="1"/>
</dbReference>
<dbReference type="PANTHER" id="PTHR21624">
    <property type="entry name" value="STEROL DESATURASE-RELATED PROTEIN"/>
    <property type="match status" value="1"/>
</dbReference>
<accession>A0A7R8ZLV7</accession>
<feature type="domain" description="Fatty acid hydroxylase" evidence="7">
    <location>
        <begin position="272"/>
        <end position="382"/>
    </location>
</feature>